<proteinExistence type="predicted"/>
<feature type="transmembrane region" description="Helical" evidence="5">
    <location>
        <begin position="6"/>
        <end position="25"/>
    </location>
</feature>
<dbReference type="PANTHER" id="PTHR35371">
    <property type="entry name" value="INNER MEMBRANE PROTEIN"/>
    <property type="match status" value="1"/>
</dbReference>
<organism evidence="6 7">
    <name type="scientific">Roseiterribacter gracilis</name>
    <dbReference type="NCBI Taxonomy" id="2812848"/>
    <lineage>
        <taxon>Bacteria</taxon>
        <taxon>Pseudomonadati</taxon>
        <taxon>Pseudomonadota</taxon>
        <taxon>Alphaproteobacteria</taxon>
        <taxon>Rhodospirillales</taxon>
        <taxon>Roseiterribacteraceae</taxon>
        <taxon>Roseiterribacter</taxon>
    </lineage>
</organism>
<comment type="caution">
    <text evidence="6">The sequence shown here is derived from an EMBL/GenBank/DDBJ whole genome shotgun (WGS) entry which is preliminary data.</text>
</comment>
<comment type="subcellular location">
    <subcellularLocation>
        <location evidence="1">Membrane</location>
    </subcellularLocation>
</comment>
<evidence type="ECO:0000256" key="4">
    <source>
        <dbReference type="ARBA" id="ARBA00023136"/>
    </source>
</evidence>
<dbReference type="GO" id="GO:0016020">
    <property type="term" value="C:membrane"/>
    <property type="evidence" value="ECO:0007669"/>
    <property type="project" value="UniProtKB-SubCell"/>
</dbReference>
<protein>
    <submittedName>
        <fullName evidence="6">Membrane protein</fullName>
    </submittedName>
</protein>
<reference evidence="6" key="1">
    <citation type="submission" date="2021-02" db="EMBL/GenBank/DDBJ databases">
        <title>Genome sequence of Rhodospirillales sp. strain TMPK1 isolated from soil.</title>
        <authorList>
            <person name="Nakai R."/>
            <person name="Kusada H."/>
            <person name="Tamaki H."/>
        </authorList>
    </citation>
    <scope>NUCLEOTIDE SEQUENCE</scope>
    <source>
        <strain evidence="6">TMPK1</strain>
    </source>
</reference>
<evidence type="ECO:0000256" key="3">
    <source>
        <dbReference type="ARBA" id="ARBA00022989"/>
    </source>
</evidence>
<dbReference type="EMBL" id="BOPV01000001">
    <property type="protein sequence ID" value="GIL39693.1"/>
    <property type="molecule type" value="Genomic_DNA"/>
</dbReference>
<keyword evidence="2 5" id="KW-0812">Transmembrane</keyword>
<keyword evidence="4 5" id="KW-0472">Membrane</keyword>
<keyword evidence="7" id="KW-1185">Reference proteome</keyword>
<evidence type="ECO:0000256" key="1">
    <source>
        <dbReference type="ARBA" id="ARBA00004370"/>
    </source>
</evidence>
<dbReference type="AlphaFoldDB" id="A0A8S8X8C5"/>
<feature type="transmembrane region" description="Helical" evidence="5">
    <location>
        <begin position="64"/>
        <end position="92"/>
    </location>
</feature>
<accession>A0A8S8X8C5</accession>
<dbReference type="Pfam" id="PF01124">
    <property type="entry name" value="MAPEG"/>
    <property type="match status" value="1"/>
</dbReference>
<evidence type="ECO:0000256" key="5">
    <source>
        <dbReference type="SAM" id="Phobius"/>
    </source>
</evidence>
<evidence type="ECO:0000256" key="2">
    <source>
        <dbReference type="ARBA" id="ARBA00022692"/>
    </source>
</evidence>
<evidence type="ECO:0000313" key="7">
    <source>
        <dbReference type="Proteomes" id="UP000681075"/>
    </source>
</evidence>
<dbReference type="RefSeq" id="WP_420242798.1">
    <property type="nucleotide sequence ID" value="NZ_BOPV01000001.1"/>
</dbReference>
<dbReference type="Proteomes" id="UP000681075">
    <property type="component" value="Unassembled WGS sequence"/>
</dbReference>
<dbReference type="InterPro" id="IPR023352">
    <property type="entry name" value="MAPEG-like_dom_sf"/>
</dbReference>
<dbReference type="PANTHER" id="PTHR35371:SF1">
    <property type="entry name" value="BLR7753 PROTEIN"/>
    <property type="match status" value="1"/>
</dbReference>
<dbReference type="SUPFAM" id="SSF161084">
    <property type="entry name" value="MAPEG domain-like"/>
    <property type="match status" value="1"/>
</dbReference>
<dbReference type="Gene3D" id="1.20.120.550">
    <property type="entry name" value="Membrane associated eicosanoid/glutathione metabolism-like domain"/>
    <property type="match status" value="1"/>
</dbReference>
<sequence length="132" mass="14599">MPSPEITYTALTAMFTGVLWVPLILNRIREKSMWPTLRDPAPDQPTASWALRLQKAHRNAIENLTVFAPLALAVPIAGMSTATTAMWCAVFFWARVAHALVYTFGVPVLRTVAFTVGFIAQLVLFLHLVGYA</sequence>
<dbReference type="InterPro" id="IPR001129">
    <property type="entry name" value="Membr-assoc_MAPEG"/>
</dbReference>
<keyword evidence="3 5" id="KW-1133">Transmembrane helix</keyword>
<feature type="transmembrane region" description="Helical" evidence="5">
    <location>
        <begin position="112"/>
        <end position="131"/>
    </location>
</feature>
<name>A0A8S8X8C5_9PROT</name>
<gene>
    <name evidence="6" type="ORF">TMPK1_19300</name>
</gene>
<evidence type="ECO:0000313" key="6">
    <source>
        <dbReference type="EMBL" id="GIL39693.1"/>
    </source>
</evidence>